<dbReference type="PANTHER" id="PTHR35568">
    <property type="entry name" value="TRANSCRIPTIONAL REGULATOR DAUR"/>
    <property type="match status" value="1"/>
</dbReference>
<protein>
    <submittedName>
        <fullName evidence="2">PAS domain-containing protein</fullName>
    </submittedName>
</protein>
<evidence type="ECO:0000259" key="1">
    <source>
        <dbReference type="PROSITE" id="PS50113"/>
    </source>
</evidence>
<name>A0A1B7JYB3_9GAMM</name>
<dbReference type="PATRIC" id="fig|1354272.4.peg.1358"/>
<dbReference type="Pfam" id="PF13309">
    <property type="entry name" value="HTH_22"/>
    <property type="match status" value="1"/>
</dbReference>
<comment type="caution">
    <text evidence="2">The sequence shown here is derived from an EMBL/GenBank/DDBJ whole genome shotgun (WGS) entry which is preliminary data.</text>
</comment>
<dbReference type="OrthoDB" id="9796595at2"/>
<dbReference type="InterPro" id="IPR039446">
    <property type="entry name" value="DauR-like"/>
</dbReference>
<evidence type="ECO:0000313" key="3">
    <source>
        <dbReference type="Proteomes" id="UP000078224"/>
    </source>
</evidence>
<dbReference type="Proteomes" id="UP000078224">
    <property type="component" value="Unassembled WGS sequence"/>
</dbReference>
<accession>A0A1B7JYB3</accession>
<sequence length="219" mass="24585">MKIIQNNFEMFLAVMKGVAGQFGESCEVVLHDHSKGLESSIVAIINGHVTNRKVGDPSSNLGLEVIRGTDVDGDKYNYFTQTKDGKMLRSTSIYLRDEDGKVAGALCINQDISEFIAAEKAIQSITQRNSIEQNTVKEVFVTDVNEILDHLIQECMQVIKVPVINMTKKDKMDAIKFFDDRGAFLIKKSGEKLCEFLNISKYTLYTYLAELKGDDNNEK</sequence>
<organism evidence="2 3">
    <name type="scientific">Providencia heimbachae ATCC 35613</name>
    <dbReference type="NCBI Taxonomy" id="1354272"/>
    <lineage>
        <taxon>Bacteria</taxon>
        <taxon>Pseudomonadati</taxon>
        <taxon>Pseudomonadota</taxon>
        <taxon>Gammaproteobacteria</taxon>
        <taxon>Enterobacterales</taxon>
        <taxon>Morganellaceae</taxon>
        <taxon>Providencia</taxon>
    </lineage>
</organism>
<dbReference type="AlphaFoldDB" id="A0A1B7JYB3"/>
<dbReference type="PANTHER" id="PTHR35568:SF1">
    <property type="entry name" value="TRANSCRIPTIONAL REGULATOR DAUR"/>
    <property type="match status" value="1"/>
</dbReference>
<dbReference type="InterPro" id="IPR000700">
    <property type="entry name" value="PAS-assoc_C"/>
</dbReference>
<dbReference type="InterPro" id="IPR039445">
    <property type="entry name" value="DauR-like_HTH"/>
</dbReference>
<dbReference type="EMBL" id="LXEW01000019">
    <property type="protein sequence ID" value="OAT52899.1"/>
    <property type="molecule type" value="Genomic_DNA"/>
</dbReference>
<reference evidence="2 3" key="1">
    <citation type="submission" date="2016-04" db="EMBL/GenBank/DDBJ databases">
        <title>ATOL: Assembling a taxonomically balanced genome-scale reconstruction of the evolutionary history of the Enterobacteriaceae.</title>
        <authorList>
            <person name="Plunkett G.III."/>
            <person name="Neeno-Eckwall E.C."/>
            <person name="Glasner J.D."/>
            <person name="Perna N.T."/>
        </authorList>
    </citation>
    <scope>NUCLEOTIDE SEQUENCE [LARGE SCALE GENOMIC DNA]</scope>
    <source>
        <strain evidence="2 3">ATCC 35613</strain>
    </source>
</reference>
<dbReference type="RefSeq" id="WP_068908135.1">
    <property type="nucleotide sequence ID" value="NZ_LXEW01000019.1"/>
</dbReference>
<gene>
    <name evidence="2" type="ORF">M998_1341</name>
</gene>
<dbReference type="Gene3D" id="3.30.450.20">
    <property type="entry name" value="PAS domain"/>
    <property type="match status" value="1"/>
</dbReference>
<evidence type="ECO:0000313" key="2">
    <source>
        <dbReference type="EMBL" id="OAT52899.1"/>
    </source>
</evidence>
<dbReference type="Pfam" id="PF08348">
    <property type="entry name" value="PAS_6"/>
    <property type="match status" value="1"/>
</dbReference>
<dbReference type="InterPro" id="IPR013559">
    <property type="entry name" value="YheO"/>
</dbReference>
<proteinExistence type="predicted"/>
<feature type="domain" description="PAC" evidence="1">
    <location>
        <begin position="74"/>
        <end position="124"/>
    </location>
</feature>
<dbReference type="PROSITE" id="PS50113">
    <property type="entry name" value="PAC"/>
    <property type="match status" value="1"/>
</dbReference>
<keyword evidence="3" id="KW-1185">Reference proteome</keyword>